<organism evidence="3 4">
    <name type="scientific">Halomonas beimenensis</name>
    <dbReference type="NCBI Taxonomy" id="475662"/>
    <lineage>
        <taxon>Bacteria</taxon>
        <taxon>Pseudomonadati</taxon>
        <taxon>Pseudomonadota</taxon>
        <taxon>Gammaproteobacteria</taxon>
        <taxon>Oceanospirillales</taxon>
        <taxon>Halomonadaceae</taxon>
        <taxon>Halomonas</taxon>
    </lineage>
</organism>
<name>A0A291P5G2_9GAMM</name>
<dbReference type="Pfam" id="PF12680">
    <property type="entry name" value="SnoaL_2"/>
    <property type="match status" value="1"/>
</dbReference>
<evidence type="ECO:0000313" key="3">
    <source>
        <dbReference type="EMBL" id="ATJ82111.1"/>
    </source>
</evidence>
<keyword evidence="4" id="KW-1185">Reference proteome</keyword>
<gene>
    <name evidence="3" type="ORF">BEI_1124</name>
</gene>
<protein>
    <recommendedName>
        <fullName evidence="2">SnoaL-like domain-containing protein</fullName>
    </recommendedName>
</protein>
<dbReference type="SUPFAM" id="SSF54427">
    <property type="entry name" value="NTF2-like"/>
    <property type="match status" value="2"/>
</dbReference>
<accession>A0A291P5G2</accession>
<dbReference type="OrthoDB" id="1948945at2"/>
<proteinExistence type="predicted"/>
<evidence type="ECO:0000259" key="2">
    <source>
        <dbReference type="Pfam" id="PF12680"/>
    </source>
</evidence>
<feature type="domain" description="SnoaL-like" evidence="2">
    <location>
        <begin position="85"/>
        <end position="189"/>
    </location>
</feature>
<reference evidence="3 4" key="1">
    <citation type="journal article" date="2017" name="Sci. Rep.">
        <title>Revealing the Saline Adaptation Strategies of the Halophilic Bacterium Halomonas beimenensis through High-throughput Omics and Transposon Mutagenesis Approaches.</title>
        <authorList>
            <person name="Chen Y.H."/>
            <person name="Lin S.S."/>
            <person name="Shyu Y.T."/>
        </authorList>
    </citation>
    <scope>NUCLEOTIDE SEQUENCE [LARGE SCALE GENOMIC DNA]</scope>
    <source>
        <strain evidence="3 4">NTU-111</strain>
    </source>
</reference>
<dbReference type="GO" id="GO:0030638">
    <property type="term" value="P:polyketide metabolic process"/>
    <property type="evidence" value="ECO:0007669"/>
    <property type="project" value="InterPro"/>
</dbReference>
<dbReference type="PANTHER" id="PTHR38436">
    <property type="entry name" value="POLYKETIDE CYCLASE SNOAL-LIKE DOMAIN"/>
    <property type="match status" value="1"/>
</dbReference>
<feature type="compositionally biased region" description="Polar residues" evidence="1">
    <location>
        <begin position="51"/>
        <end position="60"/>
    </location>
</feature>
<evidence type="ECO:0000313" key="4">
    <source>
        <dbReference type="Proteomes" id="UP000219993"/>
    </source>
</evidence>
<dbReference type="PANTHER" id="PTHR38436:SF1">
    <property type="entry name" value="ESTER CYCLASE"/>
    <property type="match status" value="1"/>
</dbReference>
<dbReference type="Gene3D" id="3.10.450.50">
    <property type="match status" value="2"/>
</dbReference>
<dbReference type="KEGG" id="hbe:BEI_1124"/>
<evidence type="ECO:0000256" key="1">
    <source>
        <dbReference type="SAM" id="MobiDB-lite"/>
    </source>
</evidence>
<dbReference type="Pfam" id="PF07366">
    <property type="entry name" value="SnoaL"/>
    <property type="match status" value="1"/>
</dbReference>
<dbReference type="AlphaFoldDB" id="A0A291P5G2"/>
<dbReference type="InterPro" id="IPR037401">
    <property type="entry name" value="SnoaL-like"/>
</dbReference>
<dbReference type="InterPro" id="IPR032710">
    <property type="entry name" value="NTF2-like_dom_sf"/>
</dbReference>
<dbReference type="EMBL" id="CP021435">
    <property type="protein sequence ID" value="ATJ82111.1"/>
    <property type="molecule type" value="Genomic_DNA"/>
</dbReference>
<dbReference type="InterPro" id="IPR009959">
    <property type="entry name" value="Cyclase_SnoaL-like"/>
</dbReference>
<feature type="compositionally biased region" description="Basic and acidic residues" evidence="1">
    <location>
        <begin position="40"/>
        <end position="49"/>
    </location>
</feature>
<sequence length="394" mass="43607">MAARHDQGRVLHTYTFRAKLTLPQRDQARPRPGTPSRRLSAGEDERPGQAREQQQGQWIVNGNTTSKASLHALLHGLAEGREPAHAYHPDARWQGMHPIGTLEGVGAISRFWRALRGAFPDMERRDLIFVGGDNHDDPRKPGWRAPHLVAALGHYQATFAADYLGIPATGGVVHLRYAEAHWLDGGKIRHSRVMIDLLDLMRQAGVWPLPPSLGTEGTWPGPASLDGVRLTDEPPRPGASALETIFAMHRALLSFDGKSLDSMPHGQYWTDNFMYYAAAGIGMTRGLQGFRAHHQIPFLKAFPDRIAEGHFIRISDGDYAVTGGNVMGTHRDTYMGMPATGRRISVPVMDFYRLDGDRIAENWLPMDVLGMAAQMGNDLLARLRHLTGHPVTSL</sequence>
<dbReference type="Proteomes" id="UP000219993">
    <property type="component" value="Chromosome"/>
</dbReference>
<feature type="region of interest" description="Disordered" evidence="1">
    <location>
        <begin position="18"/>
        <end position="60"/>
    </location>
</feature>